<proteinExistence type="predicted"/>
<reference evidence="1 2" key="1">
    <citation type="submission" date="2018-07" db="EMBL/GenBank/DDBJ databases">
        <title>Genome sequencing of rice bacterial endophytes.</title>
        <authorList>
            <person name="Venturi V."/>
        </authorList>
    </citation>
    <scope>NUCLEOTIDE SEQUENCE [LARGE SCALE GENOMIC DNA]</scope>
    <source>
        <strain evidence="1 2">E2333</strain>
    </source>
</reference>
<evidence type="ECO:0000313" key="2">
    <source>
        <dbReference type="Proteomes" id="UP000255365"/>
    </source>
</evidence>
<comment type="caution">
    <text evidence="1">The sequence shown here is derived from an EMBL/GenBank/DDBJ whole genome shotgun (WGS) entry which is preliminary data.</text>
</comment>
<dbReference type="RefSeq" id="WP_115148281.1">
    <property type="nucleotide sequence ID" value="NZ_QRAV01000024.1"/>
</dbReference>
<accession>A0A370S1E1</accession>
<dbReference type="Proteomes" id="UP000255365">
    <property type="component" value="Unassembled WGS sequence"/>
</dbReference>
<sequence length="97" mass="11227">MTYEVIVEGFVLQVEVTHCENIAPCFNSWNSDWDFCGSRELEFKVESAICYDDDGVRMDVEPHQLPVLANQFGKQIETALWAEIDTQQRRKNGRWAA</sequence>
<dbReference type="EMBL" id="QRAV01000024">
    <property type="protein sequence ID" value="RDL13572.1"/>
    <property type="molecule type" value="Genomic_DNA"/>
</dbReference>
<gene>
    <name evidence="1" type="ORF">DEU51_12449</name>
</gene>
<name>A0A370S1E1_PSEJE</name>
<evidence type="ECO:0000313" key="1">
    <source>
        <dbReference type="EMBL" id="RDL13572.1"/>
    </source>
</evidence>
<protein>
    <submittedName>
        <fullName evidence="1">Uncharacterized protein</fullName>
    </submittedName>
</protein>
<organism evidence="1 2">
    <name type="scientific">Pseudomonas jessenii</name>
    <dbReference type="NCBI Taxonomy" id="77298"/>
    <lineage>
        <taxon>Bacteria</taxon>
        <taxon>Pseudomonadati</taxon>
        <taxon>Pseudomonadota</taxon>
        <taxon>Gammaproteobacteria</taxon>
        <taxon>Pseudomonadales</taxon>
        <taxon>Pseudomonadaceae</taxon>
        <taxon>Pseudomonas</taxon>
    </lineage>
</organism>
<dbReference type="AlphaFoldDB" id="A0A370S1E1"/>